<evidence type="ECO:0000256" key="3">
    <source>
        <dbReference type="ARBA" id="ARBA00022723"/>
    </source>
</evidence>
<dbReference type="GO" id="GO:0046872">
    <property type="term" value="F:metal ion binding"/>
    <property type="evidence" value="ECO:0007669"/>
    <property type="project" value="UniProtKB-KW"/>
</dbReference>
<evidence type="ECO:0000256" key="5">
    <source>
        <dbReference type="ARBA" id="ARBA00022825"/>
    </source>
</evidence>
<dbReference type="InterPro" id="IPR023827">
    <property type="entry name" value="Peptidase_S8_Asp-AS"/>
</dbReference>
<evidence type="ECO:0000313" key="9">
    <source>
        <dbReference type="EMBL" id="SMO61771.1"/>
    </source>
</evidence>
<protein>
    <submittedName>
        <fullName evidence="9">Subtilisin</fullName>
    </submittedName>
</protein>
<dbReference type="PROSITE" id="PS51892">
    <property type="entry name" value="SUBTILASE"/>
    <property type="match status" value="1"/>
</dbReference>
<dbReference type="PANTHER" id="PTHR43806:SF11">
    <property type="entry name" value="CEREVISIN-RELATED"/>
    <property type="match status" value="1"/>
</dbReference>
<feature type="active site" description="Charge relay system" evidence="6">
    <location>
        <position position="311"/>
    </location>
</feature>
<dbReference type="Proteomes" id="UP000315636">
    <property type="component" value="Unassembled WGS sequence"/>
</dbReference>
<keyword evidence="10" id="KW-1185">Reference proteome</keyword>
<feature type="active site" description="Charge relay system" evidence="6">
    <location>
        <position position="152"/>
    </location>
</feature>
<dbReference type="PANTHER" id="PTHR43806">
    <property type="entry name" value="PEPTIDASE S8"/>
    <property type="match status" value="1"/>
</dbReference>
<comment type="similarity">
    <text evidence="1 6 7">Belongs to the peptidase S8 family.</text>
</comment>
<dbReference type="InterPro" id="IPR023828">
    <property type="entry name" value="Peptidase_S8_Ser-AS"/>
</dbReference>
<dbReference type="RefSeq" id="WP_142505205.1">
    <property type="nucleotide sequence ID" value="NZ_FXTI01000004.1"/>
</dbReference>
<dbReference type="PRINTS" id="PR00723">
    <property type="entry name" value="SUBTILISIN"/>
</dbReference>
<evidence type="ECO:0000256" key="7">
    <source>
        <dbReference type="RuleBase" id="RU003355"/>
    </source>
</evidence>
<dbReference type="InterPro" id="IPR036852">
    <property type="entry name" value="Peptidase_S8/S53_dom_sf"/>
</dbReference>
<evidence type="ECO:0000256" key="2">
    <source>
        <dbReference type="ARBA" id="ARBA00022670"/>
    </source>
</evidence>
<evidence type="ECO:0000256" key="6">
    <source>
        <dbReference type="PROSITE-ProRule" id="PRU01240"/>
    </source>
</evidence>
<keyword evidence="4 6" id="KW-0378">Hydrolase</keyword>
<dbReference type="InterPro" id="IPR000209">
    <property type="entry name" value="Peptidase_S8/S53_dom"/>
</dbReference>
<evidence type="ECO:0000313" key="10">
    <source>
        <dbReference type="Proteomes" id="UP000315636"/>
    </source>
</evidence>
<dbReference type="InterPro" id="IPR034202">
    <property type="entry name" value="Subtilisin_Carlsberg-like"/>
</dbReference>
<dbReference type="PROSITE" id="PS00136">
    <property type="entry name" value="SUBTILASE_ASP"/>
    <property type="match status" value="1"/>
</dbReference>
<dbReference type="Gene3D" id="3.40.50.200">
    <property type="entry name" value="Peptidase S8/S53 domain"/>
    <property type="match status" value="1"/>
</dbReference>
<dbReference type="CDD" id="cd07477">
    <property type="entry name" value="Peptidases_S8_Subtilisin_subset"/>
    <property type="match status" value="1"/>
</dbReference>
<keyword evidence="3" id="KW-0479">Metal-binding</keyword>
<evidence type="ECO:0000256" key="4">
    <source>
        <dbReference type="ARBA" id="ARBA00022801"/>
    </source>
</evidence>
<evidence type="ECO:0000259" key="8">
    <source>
        <dbReference type="Pfam" id="PF00082"/>
    </source>
</evidence>
<feature type="domain" description="Peptidase S8/S53" evidence="8">
    <location>
        <begin position="110"/>
        <end position="354"/>
    </location>
</feature>
<dbReference type="InterPro" id="IPR015500">
    <property type="entry name" value="Peptidase_S8_subtilisin-rel"/>
</dbReference>
<sequence>MNTKNHASYTLLLKSPSAVNSIRRLGGFVDYVSGHTGLISMRIPRQEISKFQNHPDIMLSEKDNFTMIPHPKVSHILTREEYQKVTQSARQVYTWNVGRVWRGKPEPKAGKGIRVGVIDTGIDLNHPDLVRNIRGGVNLVHSGRSPQDDNGHGTHVAGIIAAQNNRLGVVGVAPSVNLYAIKVLNSQGSGTVQGLIRGIDWGIDHGMHILNISLSTNATASKALIHAINAAVRKGILVVAAAGNSGNRQGTGDSVESPARIPSAVAVASINRNNRRASFSSVGSALDLSAPGVKILSTYKDDKYAVLSGTSMAAPHVSGAAAVLWRWGKTAPSVRNLLYQRAMPIGSRRLYGRGLVQVKGR</sequence>
<dbReference type="EMBL" id="FXTI01000004">
    <property type="protein sequence ID" value="SMO61771.1"/>
    <property type="molecule type" value="Genomic_DNA"/>
</dbReference>
<reference evidence="9 10" key="1">
    <citation type="submission" date="2017-05" db="EMBL/GenBank/DDBJ databases">
        <authorList>
            <person name="Varghese N."/>
            <person name="Submissions S."/>
        </authorList>
    </citation>
    <scope>NUCLEOTIDE SEQUENCE [LARGE SCALE GENOMIC DNA]</scope>
    <source>
        <strain evidence="9 10">DSM 45474</strain>
    </source>
</reference>
<dbReference type="PROSITE" id="PS00137">
    <property type="entry name" value="SUBTILASE_HIS"/>
    <property type="match status" value="1"/>
</dbReference>
<dbReference type="SUPFAM" id="SSF52743">
    <property type="entry name" value="Subtilisin-like"/>
    <property type="match status" value="1"/>
</dbReference>
<dbReference type="GO" id="GO:0004252">
    <property type="term" value="F:serine-type endopeptidase activity"/>
    <property type="evidence" value="ECO:0007669"/>
    <property type="project" value="UniProtKB-UniRule"/>
</dbReference>
<name>A0A521CSS1_9BACL</name>
<keyword evidence="2 6" id="KW-0645">Protease</keyword>
<dbReference type="PROSITE" id="PS00138">
    <property type="entry name" value="SUBTILASE_SER"/>
    <property type="match status" value="1"/>
</dbReference>
<dbReference type="InterPro" id="IPR050131">
    <property type="entry name" value="Peptidase_S8_subtilisin-like"/>
</dbReference>
<feature type="active site" description="Charge relay system" evidence="6">
    <location>
        <position position="119"/>
    </location>
</feature>
<accession>A0A521CSS1</accession>
<dbReference type="OrthoDB" id="9798386at2"/>
<evidence type="ECO:0000256" key="1">
    <source>
        <dbReference type="ARBA" id="ARBA00011073"/>
    </source>
</evidence>
<dbReference type="GO" id="GO:0006508">
    <property type="term" value="P:proteolysis"/>
    <property type="evidence" value="ECO:0007669"/>
    <property type="project" value="UniProtKB-KW"/>
</dbReference>
<keyword evidence="5 6" id="KW-0720">Serine protease</keyword>
<dbReference type="Pfam" id="PF00082">
    <property type="entry name" value="Peptidase_S8"/>
    <property type="match status" value="1"/>
</dbReference>
<dbReference type="AlphaFoldDB" id="A0A521CSS1"/>
<gene>
    <name evidence="9" type="ORF">SAMN06264849_104131</name>
</gene>
<proteinExistence type="inferred from homology"/>
<organism evidence="9 10">
    <name type="scientific">Melghirimyces algeriensis</name>
    <dbReference type="NCBI Taxonomy" id="910412"/>
    <lineage>
        <taxon>Bacteria</taxon>
        <taxon>Bacillati</taxon>
        <taxon>Bacillota</taxon>
        <taxon>Bacilli</taxon>
        <taxon>Bacillales</taxon>
        <taxon>Thermoactinomycetaceae</taxon>
        <taxon>Melghirimyces</taxon>
    </lineage>
</organism>
<dbReference type="InterPro" id="IPR022398">
    <property type="entry name" value="Peptidase_S8_His-AS"/>
</dbReference>